<dbReference type="OrthoDB" id="279428at2"/>
<protein>
    <submittedName>
        <fullName evidence="9">Urea transporter</fullName>
    </submittedName>
</protein>
<accession>A0A6L3V207</accession>
<feature type="transmembrane region" description="Helical" evidence="8">
    <location>
        <begin position="257"/>
        <end position="278"/>
    </location>
</feature>
<keyword evidence="4 8" id="KW-0812">Transmembrane</keyword>
<organism evidence="9 10">
    <name type="scientific">Cytobacillus depressus</name>
    <dbReference type="NCBI Taxonomy" id="1602942"/>
    <lineage>
        <taxon>Bacteria</taxon>
        <taxon>Bacillati</taxon>
        <taxon>Bacillota</taxon>
        <taxon>Bacilli</taxon>
        <taxon>Bacillales</taxon>
        <taxon>Bacillaceae</taxon>
        <taxon>Cytobacillus</taxon>
    </lineage>
</organism>
<feature type="transmembrane region" description="Helical" evidence="8">
    <location>
        <begin position="207"/>
        <end position="224"/>
    </location>
</feature>
<dbReference type="GO" id="GO:0015204">
    <property type="term" value="F:urea transmembrane transporter activity"/>
    <property type="evidence" value="ECO:0007669"/>
    <property type="project" value="InterPro"/>
</dbReference>
<dbReference type="Gene3D" id="1.10.3430.10">
    <property type="entry name" value="Ammonium transporter AmtB like domains"/>
    <property type="match status" value="1"/>
</dbReference>
<dbReference type="Proteomes" id="UP000481030">
    <property type="component" value="Unassembled WGS sequence"/>
</dbReference>
<evidence type="ECO:0000256" key="7">
    <source>
        <dbReference type="PIRSR" id="PIRSR016502-1"/>
    </source>
</evidence>
<dbReference type="PANTHER" id="PTHR10464">
    <property type="entry name" value="UREA TRANSPORTER"/>
    <property type="match status" value="1"/>
</dbReference>
<evidence type="ECO:0000313" key="9">
    <source>
        <dbReference type="EMBL" id="KAB2330223.1"/>
    </source>
</evidence>
<gene>
    <name evidence="9" type="ORF">F7731_20815</name>
</gene>
<feature type="transmembrane region" description="Helical" evidence="8">
    <location>
        <begin position="69"/>
        <end position="90"/>
    </location>
</feature>
<feature type="transmembrane region" description="Helical" evidence="8">
    <location>
        <begin position="31"/>
        <end position="57"/>
    </location>
</feature>
<dbReference type="Pfam" id="PF03253">
    <property type="entry name" value="UT"/>
    <property type="match status" value="1"/>
</dbReference>
<evidence type="ECO:0000256" key="1">
    <source>
        <dbReference type="ARBA" id="ARBA00004651"/>
    </source>
</evidence>
<dbReference type="EMBL" id="WBOS01000015">
    <property type="protein sequence ID" value="KAB2330223.1"/>
    <property type="molecule type" value="Genomic_DNA"/>
</dbReference>
<evidence type="ECO:0000256" key="5">
    <source>
        <dbReference type="ARBA" id="ARBA00022989"/>
    </source>
</evidence>
<sequence>MKISKTAIKLFLSVCFKGISQVLLIENAISGFIIFLAISIFSLKLGVIAFLSTAIGAIFGKLVKIDNNIVNQGLMGYNSVLTGISLMLLLTGPNRWVIALVGAVVAAIFTVAFMYAMKPTKMPILTFPFVLLVWLILLASVKLKIFKLSPNLLPQNLPDIDPSIAVKEEVTDAIFNGIGQIYFLHDINFSGLLLFIAIFWAGWKIGLYSFLGNAAAILFAYILGADPSTMILGFFGYNAILTIIAVSFFYNTGSSPSALWGLSAACLTVPLTAGVDALFEPYDLPTLTLPFVLSTWIFLCAKKMVRSNR</sequence>
<comment type="subcellular location">
    <subcellularLocation>
        <location evidence="1">Cell membrane</location>
        <topology evidence="1">Multi-pass membrane protein</topology>
    </subcellularLocation>
</comment>
<evidence type="ECO:0000256" key="8">
    <source>
        <dbReference type="SAM" id="Phobius"/>
    </source>
</evidence>
<feature type="site" description="Important for channel permeability" evidence="7">
    <location>
        <position position="288"/>
    </location>
</feature>
<feature type="transmembrane region" description="Helical" evidence="8">
    <location>
        <begin position="124"/>
        <end position="143"/>
    </location>
</feature>
<name>A0A6L3V207_9BACI</name>
<feature type="transmembrane region" description="Helical" evidence="8">
    <location>
        <begin position="284"/>
        <end position="301"/>
    </location>
</feature>
<feature type="transmembrane region" description="Helical" evidence="8">
    <location>
        <begin position="96"/>
        <end position="117"/>
    </location>
</feature>
<dbReference type="RefSeq" id="WP_151536715.1">
    <property type="nucleotide sequence ID" value="NZ_WBOS01000015.1"/>
</dbReference>
<feature type="transmembrane region" description="Helical" evidence="8">
    <location>
        <begin position="230"/>
        <end position="250"/>
    </location>
</feature>
<keyword evidence="6 8" id="KW-0472">Membrane</keyword>
<feature type="transmembrane region" description="Helical" evidence="8">
    <location>
        <begin position="7"/>
        <end position="25"/>
    </location>
</feature>
<keyword evidence="3" id="KW-1003">Cell membrane</keyword>
<evidence type="ECO:0000256" key="4">
    <source>
        <dbReference type="ARBA" id="ARBA00022692"/>
    </source>
</evidence>
<evidence type="ECO:0000313" key="10">
    <source>
        <dbReference type="Proteomes" id="UP000481030"/>
    </source>
</evidence>
<dbReference type="PANTHER" id="PTHR10464:SF4">
    <property type="entry name" value="UREA TRANSPORTER"/>
    <property type="match status" value="1"/>
</dbReference>
<dbReference type="PIRSF" id="PIRSF016502">
    <property type="entry name" value="Urea_transporter"/>
    <property type="match status" value="1"/>
</dbReference>
<dbReference type="InterPro" id="IPR004937">
    <property type="entry name" value="Urea_transporter"/>
</dbReference>
<evidence type="ECO:0000256" key="2">
    <source>
        <dbReference type="ARBA" id="ARBA00005914"/>
    </source>
</evidence>
<dbReference type="AlphaFoldDB" id="A0A6L3V207"/>
<dbReference type="InterPro" id="IPR029020">
    <property type="entry name" value="Ammonium/urea_transptr"/>
</dbReference>
<feature type="transmembrane region" description="Helical" evidence="8">
    <location>
        <begin position="181"/>
        <end position="200"/>
    </location>
</feature>
<evidence type="ECO:0000256" key="6">
    <source>
        <dbReference type="ARBA" id="ARBA00023136"/>
    </source>
</evidence>
<comment type="caution">
    <text evidence="9">The sequence shown here is derived from an EMBL/GenBank/DDBJ whole genome shotgun (WGS) entry which is preliminary data.</text>
</comment>
<keyword evidence="5 8" id="KW-1133">Transmembrane helix</keyword>
<keyword evidence="10" id="KW-1185">Reference proteome</keyword>
<proteinExistence type="inferred from homology"/>
<reference evidence="9 10" key="1">
    <citation type="journal article" date="2016" name="Antonie Van Leeuwenhoek">
        <title>Bacillus depressus sp. nov., isolated from soil of a sunflower field.</title>
        <authorList>
            <person name="Wei X."/>
            <person name="Xin D."/>
            <person name="Xin Y."/>
            <person name="Zhang H."/>
            <person name="Wang T."/>
            <person name="Zhang J."/>
        </authorList>
    </citation>
    <scope>NUCLEOTIDE SEQUENCE [LARGE SCALE GENOMIC DNA]</scope>
    <source>
        <strain evidence="9 10">BZ1</strain>
    </source>
</reference>
<dbReference type="GO" id="GO:0005886">
    <property type="term" value="C:plasma membrane"/>
    <property type="evidence" value="ECO:0007669"/>
    <property type="project" value="UniProtKB-SubCell"/>
</dbReference>
<evidence type="ECO:0000256" key="3">
    <source>
        <dbReference type="ARBA" id="ARBA00022475"/>
    </source>
</evidence>
<comment type="similarity">
    <text evidence="2">Belongs to the urea transporter family.</text>
</comment>